<dbReference type="EMBL" id="KV425900">
    <property type="protein sequence ID" value="KZW00567.1"/>
    <property type="molecule type" value="Genomic_DNA"/>
</dbReference>
<evidence type="ECO:0000313" key="3">
    <source>
        <dbReference type="Proteomes" id="UP000077266"/>
    </source>
</evidence>
<proteinExistence type="predicted"/>
<keyword evidence="3" id="KW-1185">Reference proteome</keyword>
<evidence type="ECO:0000256" key="1">
    <source>
        <dbReference type="SAM" id="SignalP"/>
    </source>
</evidence>
<gene>
    <name evidence="2" type="ORF">EXIGLDRAFT_695551</name>
</gene>
<feature type="chain" id="PRO_5007863149" description="Granulins domain-containing protein" evidence="1">
    <location>
        <begin position="21"/>
        <end position="186"/>
    </location>
</feature>
<dbReference type="InParanoid" id="A0A165NCZ6"/>
<keyword evidence="1" id="KW-0732">Signal</keyword>
<evidence type="ECO:0000313" key="2">
    <source>
        <dbReference type="EMBL" id="KZW00567.1"/>
    </source>
</evidence>
<name>A0A165NCZ6_EXIGL</name>
<evidence type="ECO:0008006" key="4">
    <source>
        <dbReference type="Google" id="ProtNLM"/>
    </source>
</evidence>
<reference evidence="2 3" key="1">
    <citation type="journal article" date="2016" name="Mol. Biol. Evol.">
        <title>Comparative Genomics of Early-Diverging Mushroom-Forming Fungi Provides Insights into the Origins of Lignocellulose Decay Capabilities.</title>
        <authorList>
            <person name="Nagy L.G."/>
            <person name="Riley R."/>
            <person name="Tritt A."/>
            <person name="Adam C."/>
            <person name="Daum C."/>
            <person name="Floudas D."/>
            <person name="Sun H."/>
            <person name="Yadav J.S."/>
            <person name="Pangilinan J."/>
            <person name="Larsson K.H."/>
            <person name="Matsuura K."/>
            <person name="Barry K."/>
            <person name="Labutti K."/>
            <person name="Kuo R."/>
            <person name="Ohm R.A."/>
            <person name="Bhattacharya S.S."/>
            <person name="Shirouzu T."/>
            <person name="Yoshinaga Y."/>
            <person name="Martin F.M."/>
            <person name="Grigoriev I.V."/>
            <person name="Hibbett D.S."/>
        </authorList>
    </citation>
    <scope>NUCLEOTIDE SEQUENCE [LARGE SCALE GENOMIC DNA]</scope>
    <source>
        <strain evidence="2 3">HHB12029</strain>
    </source>
</reference>
<protein>
    <recommendedName>
        <fullName evidence="4">Granulins domain-containing protein</fullName>
    </recommendedName>
</protein>
<dbReference type="AlphaFoldDB" id="A0A165NCZ6"/>
<organism evidence="2 3">
    <name type="scientific">Exidia glandulosa HHB12029</name>
    <dbReference type="NCBI Taxonomy" id="1314781"/>
    <lineage>
        <taxon>Eukaryota</taxon>
        <taxon>Fungi</taxon>
        <taxon>Dikarya</taxon>
        <taxon>Basidiomycota</taxon>
        <taxon>Agaricomycotina</taxon>
        <taxon>Agaricomycetes</taxon>
        <taxon>Auriculariales</taxon>
        <taxon>Exidiaceae</taxon>
        <taxon>Exidia</taxon>
    </lineage>
</organism>
<accession>A0A165NCZ6</accession>
<sequence>MLRTLLPLLALSAAAQAVLSYPNATIRSLPAIRLGRRSEPGPATVGPCQDDTEYYCAGEEHFCCPLDLDCDVDDSVHTYNCVAPSTDPDPGTDCLEYVPLTLLRYYHAITYMIAPSDSFLCTSDSGEASTCCPVGSECQADGSCRTPCADDTYVACGVSCCATKDGYKCDSESETCVRDDIDDGSE</sequence>
<feature type="signal peptide" evidence="1">
    <location>
        <begin position="1"/>
        <end position="20"/>
    </location>
</feature>
<dbReference type="Proteomes" id="UP000077266">
    <property type="component" value="Unassembled WGS sequence"/>
</dbReference>